<accession>A0A699L5G0</accession>
<protein>
    <recommendedName>
        <fullName evidence="2">Reverse transcriptase domain-containing protein</fullName>
    </recommendedName>
</protein>
<gene>
    <name evidence="1" type="ORF">Tci_691869</name>
</gene>
<sequence length="139" mass="15811">MSIEINKITKENELRQREQAANLSIYTAEPSRRFNFIYDDDEESNITLNEIISQNPSSIAITPILPIEDLDDFLIMGNEDLNNISEKESDKFIKSSVEDFVPIPSESEDTSDNKCDLPFCGNSMTFSNPLFDLNDDFTS</sequence>
<comment type="caution">
    <text evidence="1">The sequence shown here is derived from an EMBL/GenBank/DDBJ whole genome shotgun (WGS) entry which is preliminary data.</text>
</comment>
<proteinExistence type="predicted"/>
<evidence type="ECO:0008006" key="2">
    <source>
        <dbReference type="Google" id="ProtNLM"/>
    </source>
</evidence>
<name>A0A699L5G0_TANCI</name>
<dbReference type="AlphaFoldDB" id="A0A699L5G0"/>
<evidence type="ECO:0000313" key="1">
    <source>
        <dbReference type="EMBL" id="GFB19898.1"/>
    </source>
</evidence>
<organism evidence="1">
    <name type="scientific">Tanacetum cinerariifolium</name>
    <name type="common">Dalmatian daisy</name>
    <name type="synonym">Chrysanthemum cinerariifolium</name>
    <dbReference type="NCBI Taxonomy" id="118510"/>
    <lineage>
        <taxon>Eukaryota</taxon>
        <taxon>Viridiplantae</taxon>
        <taxon>Streptophyta</taxon>
        <taxon>Embryophyta</taxon>
        <taxon>Tracheophyta</taxon>
        <taxon>Spermatophyta</taxon>
        <taxon>Magnoliopsida</taxon>
        <taxon>eudicotyledons</taxon>
        <taxon>Gunneridae</taxon>
        <taxon>Pentapetalae</taxon>
        <taxon>asterids</taxon>
        <taxon>campanulids</taxon>
        <taxon>Asterales</taxon>
        <taxon>Asteraceae</taxon>
        <taxon>Asteroideae</taxon>
        <taxon>Anthemideae</taxon>
        <taxon>Anthemidinae</taxon>
        <taxon>Tanacetum</taxon>
    </lineage>
</organism>
<feature type="non-terminal residue" evidence="1">
    <location>
        <position position="139"/>
    </location>
</feature>
<dbReference type="EMBL" id="BKCJ010573596">
    <property type="protein sequence ID" value="GFB19898.1"/>
    <property type="molecule type" value="Genomic_DNA"/>
</dbReference>
<reference evidence="1" key="1">
    <citation type="journal article" date="2019" name="Sci. Rep.">
        <title>Draft genome of Tanacetum cinerariifolium, the natural source of mosquito coil.</title>
        <authorList>
            <person name="Yamashiro T."/>
            <person name="Shiraishi A."/>
            <person name="Satake H."/>
            <person name="Nakayama K."/>
        </authorList>
    </citation>
    <scope>NUCLEOTIDE SEQUENCE</scope>
</reference>